<dbReference type="Proteomes" id="UP000199312">
    <property type="component" value="Unassembled WGS sequence"/>
</dbReference>
<evidence type="ECO:0000256" key="6">
    <source>
        <dbReference type="ARBA" id="ARBA00022642"/>
    </source>
</evidence>
<dbReference type="SUPFAM" id="SSF46977">
    <property type="entry name" value="Succinate dehydrogenase/fumarate reductase flavoprotein C-terminal domain"/>
    <property type="match status" value="1"/>
</dbReference>
<dbReference type="SUPFAM" id="SSF56425">
    <property type="entry name" value="Succinate dehydrogenase/fumarate reductase flavoprotein, catalytic domain"/>
    <property type="match status" value="1"/>
</dbReference>
<evidence type="ECO:0000256" key="9">
    <source>
        <dbReference type="ARBA" id="ARBA00048305"/>
    </source>
</evidence>
<comment type="pathway">
    <text evidence="2 12">Cofactor biosynthesis; NAD(+) biosynthesis; iminoaspartate from L-aspartate (oxidase route): step 1/1.</text>
</comment>
<comment type="cofactor">
    <cofactor evidence="1 12">
        <name>FAD</name>
        <dbReference type="ChEBI" id="CHEBI:57692"/>
    </cofactor>
</comment>
<dbReference type="Pfam" id="PF02910">
    <property type="entry name" value="Succ_DH_flav_C"/>
    <property type="match status" value="1"/>
</dbReference>
<comment type="function">
    <text evidence="12">Catalyzes the oxidation of L-aspartate to iminoaspartate.</text>
</comment>
<keyword evidence="6 12" id="KW-0662">Pyridine nucleotide biosynthesis</keyword>
<evidence type="ECO:0000313" key="16">
    <source>
        <dbReference type="Proteomes" id="UP000199312"/>
    </source>
</evidence>
<dbReference type="InterPro" id="IPR003953">
    <property type="entry name" value="FAD-dep_OxRdtase_2_FAD-bd"/>
</dbReference>
<keyword evidence="7 12" id="KW-0274">FAD</keyword>
<feature type="domain" description="FAD-dependent oxidoreductase 2 FAD-binding" evidence="13">
    <location>
        <begin position="11"/>
        <end position="399"/>
    </location>
</feature>
<protein>
    <recommendedName>
        <fullName evidence="4 10">L-aspartate oxidase</fullName>
        <ecNumber evidence="4 10">1.4.3.16</ecNumber>
    </recommendedName>
</protein>
<dbReference type="InterPro" id="IPR027477">
    <property type="entry name" value="Succ_DH/fumarate_Rdtase_cat_sf"/>
</dbReference>
<name>A0A1I6QNY7_9FLAO</name>
<sequence>MNAEKKIHKTDFLVIGSGIAGLSFALKTANKFKNARITIVTKNEKNECNTKYAQGGISTVWDKTVDSFEQHIKDTLIAGDGICDEEVVKMVVKDAPERLQELINWGTQFDKDADGNYSLGREGGHSQDRVLHHKDITGAEIERTLIEQVEKAENINFLTYHYAIDLITEHQVKKQETKRKEKITCFGAYVLDEKKNIVKTFSAKVTMLATGGNGQVYVTTTNPVIATGDGIAMAYRAKAEISDVEFIQFHPTALYNPGEYPAFLISEAVRGEGAILRDYYGERFMHKYDEREELASRDIVARAIDSELKKSGTSNVYLDCTHIDYKAFKKHFPNITEKCKSLGIDVRKDFIPVCPAQHYICGGVNVNKKAKTSIKNLYACGEVTRTGLHGANRLASNSLLEGLVFSHRAVENLSKRFSKIKAPTSVPVWNDSGVVKNMEKVLITHDRNEVKTIMSNYVGIVRSDERLLRAERKLRVLYEDNKRLYDHSELSVDLCELRNLITTAYLITQFSKFRKENRGGFYNIDFL</sequence>
<gene>
    <name evidence="15" type="ORF">SAMN04488006_1970</name>
</gene>
<evidence type="ECO:0000259" key="14">
    <source>
        <dbReference type="Pfam" id="PF02910"/>
    </source>
</evidence>
<keyword evidence="5 12" id="KW-0285">Flavoprotein</keyword>
<dbReference type="UniPathway" id="UPA00253">
    <property type="reaction ID" value="UER00326"/>
</dbReference>
<dbReference type="PIRSF" id="PIRSF000171">
    <property type="entry name" value="SDHA_APRA_LASPO"/>
    <property type="match status" value="1"/>
</dbReference>
<dbReference type="PANTHER" id="PTHR42716">
    <property type="entry name" value="L-ASPARTATE OXIDASE"/>
    <property type="match status" value="1"/>
</dbReference>
<dbReference type="InterPro" id="IPR015939">
    <property type="entry name" value="Fum_Rdtase/Succ_DH_flav-like_C"/>
</dbReference>
<dbReference type="NCBIfam" id="TIGR00551">
    <property type="entry name" value="nadB"/>
    <property type="match status" value="1"/>
</dbReference>
<dbReference type="InterPro" id="IPR037099">
    <property type="entry name" value="Fum_R/Succ_DH_flav-like_C_sf"/>
</dbReference>
<evidence type="ECO:0000256" key="2">
    <source>
        <dbReference type="ARBA" id="ARBA00004950"/>
    </source>
</evidence>
<dbReference type="Pfam" id="PF00890">
    <property type="entry name" value="FAD_binding_2"/>
    <property type="match status" value="1"/>
</dbReference>
<dbReference type="InterPro" id="IPR005288">
    <property type="entry name" value="NadB"/>
</dbReference>
<reference evidence="16" key="1">
    <citation type="submission" date="2016-10" db="EMBL/GenBank/DDBJ databases">
        <authorList>
            <person name="Varghese N."/>
            <person name="Submissions S."/>
        </authorList>
    </citation>
    <scope>NUCLEOTIDE SEQUENCE [LARGE SCALE GENOMIC DNA]</scope>
    <source>
        <strain evidence="16">DSM 24450</strain>
    </source>
</reference>
<dbReference type="PRINTS" id="PR00368">
    <property type="entry name" value="FADPNR"/>
</dbReference>
<keyword evidence="8 12" id="KW-0560">Oxidoreductase</keyword>
<evidence type="ECO:0000256" key="7">
    <source>
        <dbReference type="ARBA" id="ARBA00022827"/>
    </source>
</evidence>
<evidence type="ECO:0000259" key="13">
    <source>
        <dbReference type="Pfam" id="PF00890"/>
    </source>
</evidence>
<organism evidence="15 16">
    <name type="scientific">Lutibacter maritimus</name>
    <dbReference type="NCBI Taxonomy" id="593133"/>
    <lineage>
        <taxon>Bacteria</taxon>
        <taxon>Pseudomonadati</taxon>
        <taxon>Bacteroidota</taxon>
        <taxon>Flavobacteriia</taxon>
        <taxon>Flavobacteriales</taxon>
        <taxon>Flavobacteriaceae</taxon>
        <taxon>Lutibacter</taxon>
    </lineage>
</organism>
<dbReference type="SUPFAM" id="SSF51905">
    <property type="entry name" value="FAD/NAD(P)-binding domain"/>
    <property type="match status" value="1"/>
</dbReference>
<dbReference type="Gene3D" id="3.90.700.10">
    <property type="entry name" value="Succinate dehydrogenase/fumarate reductase flavoprotein, catalytic domain"/>
    <property type="match status" value="1"/>
</dbReference>
<evidence type="ECO:0000256" key="8">
    <source>
        <dbReference type="ARBA" id="ARBA00023002"/>
    </source>
</evidence>
<evidence type="ECO:0000256" key="5">
    <source>
        <dbReference type="ARBA" id="ARBA00022630"/>
    </source>
</evidence>
<proteinExistence type="inferred from homology"/>
<evidence type="ECO:0000313" key="15">
    <source>
        <dbReference type="EMBL" id="SFS54181.1"/>
    </source>
</evidence>
<comment type="catalytic activity">
    <reaction evidence="9">
        <text>L-aspartate + O2 = iminosuccinate + H2O2</text>
        <dbReference type="Rhea" id="RHEA:25876"/>
        <dbReference type="ChEBI" id="CHEBI:15379"/>
        <dbReference type="ChEBI" id="CHEBI:16240"/>
        <dbReference type="ChEBI" id="CHEBI:29991"/>
        <dbReference type="ChEBI" id="CHEBI:77875"/>
        <dbReference type="EC" id="1.4.3.16"/>
    </reaction>
    <physiologicalReaction direction="left-to-right" evidence="9">
        <dbReference type="Rhea" id="RHEA:25877"/>
    </physiologicalReaction>
</comment>
<dbReference type="EMBL" id="FOZP01000004">
    <property type="protein sequence ID" value="SFS54181.1"/>
    <property type="molecule type" value="Genomic_DNA"/>
</dbReference>
<feature type="domain" description="Fumarate reductase/succinate dehydrogenase flavoprotein-like C-terminal" evidence="14">
    <location>
        <begin position="447"/>
        <end position="526"/>
    </location>
</feature>
<dbReference type="PANTHER" id="PTHR42716:SF2">
    <property type="entry name" value="L-ASPARTATE OXIDASE, CHLOROPLASTIC"/>
    <property type="match status" value="1"/>
</dbReference>
<evidence type="ECO:0000256" key="4">
    <source>
        <dbReference type="ARBA" id="ARBA00012173"/>
    </source>
</evidence>
<dbReference type="Gene3D" id="1.20.58.100">
    <property type="entry name" value="Fumarate reductase/succinate dehydrogenase flavoprotein-like, C-terminal domain"/>
    <property type="match status" value="1"/>
</dbReference>
<feature type="active site" description="Proton acceptor" evidence="11">
    <location>
        <position position="297"/>
    </location>
</feature>
<keyword evidence="16" id="KW-1185">Reference proteome</keyword>
<evidence type="ECO:0000256" key="11">
    <source>
        <dbReference type="PIRSR" id="PIRSR000171-1"/>
    </source>
</evidence>
<accession>A0A1I6QNY7</accession>
<dbReference type="GO" id="GO:0009435">
    <property type="term" value="P:NAD+ biosynthetic process"/>
    <property type="evidence" value="ECO:0007669"/>
    <property type="project" value="UniProtKB-UniPathway"/>
</dbReference>
<dbReference type="GO" id="GO:0008734">
    <property type="term" value="F:L-aspartate oxidase activity"/>
    <property type="evidence" value="ECO:0007669"/>
    <property type="project" value="UniProtKB-UniRule"/>
</dbReference>
<evidence type="ECO:0000256" key="10">
    <source>
        <dbReference type="NCBIfam" id="TIGR00551"/>
    </source>
</evidence>
<dbReference type="InterPro" id="IPR036188">
    <property type="entry name" value="FAD/NAD-bd_sf"/>
</dbReference>
<dbReference type="RefSeq" id="WP_245780645.1">
    <property type="nucleotide sequence ID" value="NZ_FOZP01000004.1"/>
</dbReference>
<dbReference type="EC" id="1.4.3.16" evidence="4 10"/>
<dbReference type="GO" id="GO:0005737">
    <property type="term" value="C:cytoplasm"/>
    <property type="evidence" value="ECO:0007669"/>
    <property type="project" value="UniProtKB-SubCell"/>
</dbReference>
<evidence type="ECO:0000256" key="1">
    <source>
        <dbReference type="ARBA" id="ARBA00001974"/>
    </source>
</evidence>
<dbReference type="Gene3D" id="3.50.50.60">
    <property type="entry name" value="FAD/NAD(P)-binding domain"/>
    <property type="match status" value="1"/>
</dbReference>
<dbReference type="STRING" id="593133.SAMN04488006_1970"/>
<comment type="subcellular location">
    <subcellularLocation>
        <location evidence="12">Cytoplasm</location>
    </subcellularLocation>
</comment>
<dbReference type="AlphaFoldDB" id="A0A1I6QNY7"/>
<dbReference type="FunFam" id="3.90.700.10:FF:000002">
    <property type="entry name" value="L-aspartate oxidase"/>
    <property type="match status" value="1"/>
</dbReference>
<evidence type="ECO:0000256" key="3">
    <source>
        <dbReference type="ARBA" id="ARBA00008562"/>
    </source>
</evidence>
<comment type="similarity">
    <text evidence="3 12">Belongs to the FAD-dependent oxidoreductase 2 family. NadB subfamily.</text>
</comment>
<evidence type="ECO:0000256" key="12">
    <source>
        <dbReference type="RuleBase" id="RU362049"/>
    </source>
</evidence>